<evidence type="ECO:0000313" key="4">
    <source>
        <dbReference type="Proteomes" id="UP000575083"/>
    </source>
</evidence>
<gene>
    <name evidence="3" type="ORF">HNP48_002013</name>
</gene>
<accession>A0A7X0PCK8</accession>
<keyword evidence="1" id="KW-0175">Coiled coil</keyword>
<feature type="coiled-coil region" evidence="1">
    <location>
        <begin position="283"/>
        <end position="310"/>
    </location>
</feature>
<keyword evidence="4" id="KW-1185">Reference proteome</keyword>
<dbReference type="RefSeq" id="WP_184856762.1">
    <property type="nucleotide sequence ID" value="NZ_JACHLK010000003.1"/>
</dbReference>
<comment type="caution">
    <text evidence="3">The sequence shown here is derived from an EMBL/GenBank/DDBJ whole genome shotgun (WGS) entry which is preliminary data.</text>
</comment>
<dbReference type="SUPFAM" id="SSF52540">
    <property type="entry name" value="P-loop containing nucleoside triphosphate hydrolases"/>
    <property type="match status" value="1"/>
</dbReference>
<sequence length="1163" mass="128079">MRIRELKLIRYGKFTDRHLSLPQQARDIHLIVGPNEAGKSTVRSAIGDWLFGIPVKTPLAFLHPMPELRIGGVLERMGSGTGEPQQLAYDRTKGNKNTVRSPDDAVLQDAVLQPWLGGMQLQAFTRMYALDHSTLVEGGAGILQASDDVGRLLFQSAAGIEGLASVLQKLEAEADALWGPKKAGSRVYYQALQSHETATAELKQAVLKTKEWKTQHDALIATEQALTDARQRDRETRLQLNQLERIRRVRPMLQALDAAQVQKEALGLTDAIPLLPENASTTIREASQAMALAQADSQRLEQESSTLRSQLSDIQVDQTLLTVAADITDLDERRLQYRSHRADIVKRTEEIQTHWMRVQELASGLGWANDTEDTVRKRLPAATTRNRLATLLKERGTLNQQLRSAQSALADREQQMEQAQQSLDRLVAREVHPGLASAVEKALKLGDHAGAVSQLAQRVDAQNSALATALAGLGKWRADPEALAGMLVPDEAVVQSLLEETRTGSAEAQALQDAVAAKTEELQRLELELQQFVQDFQPVTREQVDEARQSRDQQWKAIKATPGELSAKANAYEQWVTKADVLADTRLDRVQHEANYRSKAERIEHVRLELQGLHARLQAATDRNAARVRQWQTMAEASGLPQLPLEMAPAWLRQRRAVLDISADLVQFDQQHERLVAAGAELAAAIWSMLGGEAESTETPALHEGLQRARKLLVAVDQAQGQRSALEQQVADGQTMVPRLQSAVQQARVAWIEWETAWQAAVAAAGYESGTDPGQVEAESESIQEVERLLTLIRSTRSERIEPKQMDLEDLKAFAEALAQRAAPDLVGQDAGAIAQELSTRLATAKQSEKTQRELKTRQARVEADLGEVQQRQDAQRARLAPLMATAGIADADDIQSLAAAAEQSEQRRALDAKISEVQSDLAHGGDGLGLEELRQEAQGVAPDELMAEIERLSGQSAHLVEEIAQLSGQHGTQRKAFEALDGTDAAARADARRQEAVASMADAAERYLKLHTAARLLRWSMEKFRETRQGPMLAKASATFNTLTMGSFERLLVDGADEKPKLFGIRPNGAQVEVAGMSEGSRDQLYLALRLSALELQIEQGLNMPLIADDLFINFDDRRTAAGLQVLGALSRKMQVIFLTHHDHLVPLAREVLGGELNVMTL</sequence>
<dbReference type="AlphaFoldDB" id="A0A7X0PCK8"/>
<dbReference type="EMBL" id="JACHLK010000003">
    <property type="protein sequence ID" value="MBB6559346.1"/>
    <property type="molecule type" value="Genomic_DNA"/>
</dbReference>
<dbReference type="PANTHER" id="PTHR41259:SF1">
    <property type="entry name" value="DOUBLE-STRAND BREAK REPAIR RAD50 ATPASE, PUTATIVE-RELATED"/>
    <property type="match status" value="1"/>
</dbReference>
<dbReference type="Gene3D" id="3.40.50.300">
    <property type="entry name" value="P-loop containing nucleotide triphosphate hydrolases"/>
    <property type="match status" value="2"/>
</dbReference>
<evidence type="ECO:0000313" key="3">
    <source>
        <dbReference type="EMBL" id="MBB6559346.1"/>
    </source>
</evidence>
<organism evidence="3 4">
    <name type="scientific">Acidovorax soli</name>
    <dbReference type="NCBI Taxonomy" id="592050"/>
    <lineage>
        <taxon>Bacteria</taxon>
        <taxon>Pseudomonadati</taxon>
        <taxon>Pseudomonadota</taxon>
        <taxon>Betaproteobacteria</taxon>
        <taxon>Burkholderiales</taxon>
        <taxon>Comamonadaceae</taxon>
        <taxon>Acidovorax</taxon>
    </lineage>
</organism>
<feature type="coiled-coil region" evidence="1">
    <location>
        <begin position="388"/>
        <end position="429"/>
    </location>
</feature>
<dbReference type="InterPro" id="IPR027417">
    <property type="entry name" value="P-loop_NTPase"/>
</dbReference>
<feature type="domain" description="YhaN AAA" evidence="2">
    <location>
        <begin position="1"/>
        <end position="212"/>
    </location>
</feature>
<protein>
    <submittedName>
        <fullName evidence="3">Uncharacterized protein YhaN</fullName>
    </submittedName>
</protein>
<reference evidence="3 4" key="1">
    <citation type="submission" date="2020-08" db="EMBL/GenBank/DDBJ databases">
        <title>Functional genomics of gut bacteria from endangered species of beetles.</title>
        <authorList>
            <person name="Carlos-Shanley C."/>
        </authorList>
    </citation>
    <scope>NUCLEOTIDE SEQUENCE [LARGE SCALE GENOMIC DNA]</scope>
    <source>
        <strain evidence="3 4">S00198</strain>
    </source>
</reference>
<name>A0A7X0PCK8_9BURK</name>
<dbReference type="Pfam" id="PF13514">
    <property type="entry name" value="AAA_27"/>
    <property type="match status" value="1"/>
</dbReference>
<dbReference type="PANTHER" id="PTHR41259">
    <property type="entry name" value="DOUBLE-STRAND BREAK REPAIR RAD50 ATPASE, PUTATIVE-RELATED"/>
    <property type="match status" value="1"/>
</dbReference>
<evidence type="ECO:0000256" key="1">
    <source>
        <dbReference type="SAM" id="Coils"/>
    </source>
</evidence>
<evidence type="ECO:0000259" key="2">
    <source>
        <dbReference type="Pfam" id="PF13514"/>
    </source>
</evidence>
<dbReference type="InterPro" id="IPR038734">
    <property type="entry name" value="YhaN_AAA"/>
</dbReference>
<dbReference type="Proteomes" id="UP000575083">
    <property type="component" value="Unassembled WGS sequence"/>
</dbReference>
<proteinExistence type="predicted"/>
<feature type="coiled-coil region" evidence="1">
    <location>
        <begin position="508"/>
        <end position="535"/>
    </location>
</feature>